<evidence type="ECO:0000256" key="3">
    <source>
        <dbReference type="ARBA" id="ARBA00022692"/>
    </source>
</evidence>
<feature type="transmembrane region" description="Helical" evidence="7">
    <location>
        <begin position="279"/>
        <end position="300"/>
    </location>
</feature>
<organism evidence="8 9">
    <name type="scientific">Thecamonas trahens ATCC 50062</name>
    <dbReference type="NCBI Taxonomy" id="461836"/>
    <lineage>
        <taxon>Eukaryota</taxon>
        <taxon>Apusozoa</taxon>
        <taxon>Apusomonadida</taxon>
        <taxon>Apusomonadidae</taxon>
        <taxon>Thecamonas</taxon>
    </lineage>
</organism>
<keyword evidence="3 7" id="KW-0812">Transmembrane</keyword>
<evidence type="ECO:0000256" key="6">
    <source>
        <dbReference type="SAM" id="MobiDB-lite"/>
    </source>
</evidence>
<evidence type="ECO:0000256" key="4">
    <source>
        <dbReference type="ARBA" id="ARBA00022989"/>
    </source>
</evidence>
<feature type="transmembrane region" description="Helical" evidence="7">
    <location>
        <begin position="42"/>
        <end position="62"/>
    </location>
</feature>
<name>A0A0L0DDK3_THETB</name>
<sequence length="456" mass="48668">MGILLSTCAAQGVCEASTCALGLGTRCCCATLSKSTRSRVTYLGLFLVLSFVSWVLSNWAAVVLPFVPVLKNLPWHLGGASAVTRVMAALAAFHLGMAGILIGVKEKNSARASVQNSFWIVKFALVALLIFAFFSIPNDGLAALGWIAFTGATLFLLLQILLLITFAASWNESWADKWEADDPNGWYCAHLSSTLGLFVFTFAVSIAMYVLYVSQCPLNSLFITVNILASLANAFISLLPAVREKTPNSGLLQAGVIAERRGLHLQVGRAAAARRRVGLADVVAHFGVLFSIAAVCYSAIRLSVSDSDIEGLFIRDGDNDDDTTVLLLDDYDGAASDADADANADADADADADANTDATAKSKAKDEEAGSADDVDAACAYNYSFFHLTFALAAFYMCMLLSNWMVLSHADNASSGLRVNSGSAAVWVKVVTSWVTHALYAWSLMAPVLFPTREFA</sequence>
<feature type="transmembrane region" description="Helical" evidence="7">
    <location>
        <begin position="116"/>
        <end position="137"/>
    </location>
</feature>
<accession>A0A0L0DDK3</accession>
<dbReference type="EMBL" id="GL349461">
    <property type="protein sequence ID" value="KNC50300.1"/>
    <property type="molecule type" value="Genomic_DNA"/>
</dbReference>
<comment type="similarity">
    <text evidence="2">Belongs to the TDE1 family.</text>
</comment>
<feature type="transmembrane region" description="Helical" evidence="7">
    <location>
        <begin position="426"/>
        <end position="450"/>
    </location>
</feature>
<dbReference type="RefSeq" id="XP_013756847.1">
    <property type="nucleotide sequence ID" value="XM_013901393.1"/>
</dbReference>
<dbReference type="Proteomes" id="UP000054408">
    <property type="component" value="Unassembled WGS sequence"/>
</dbReference>
<feature type="transmembrane region" description="Helical" evidence="7">
    <location>
        <begin position="82"/>
        <end position="104"/>
    </location>
</feature>
<dbReference type="Pfam" id="PF03348">
    <property type="entry name" value="Serinc"/>
    <property type="match status" value="2"/>
</dbReference>
<gene>
    <name evidence="8" type="ORF">AMSG_06781</name>
</gene>
<feature type="compositionally biased region" description="Acidic residues" evidence="6">
    <location>
        <begin position="342"/>
        <end position="354"/>
    </location>
</feature>
<dbReference type="GO" id="GO:0016020">
    <property type="term" value="C:membrane"/>
    <property type="evidence" value="ECO:0007669"/>
    <property type="project" value="UniProtKB-SubCell"/>
</dbReference>
<dbReference type="OrthoDB" id="5963193at2759"/>
<dbReference type="PANTHER" id="PTHR10383">
    <property type="entry name" value="SERINE INCORPORATOR"/>
    <property type="match status" value="1"/>
</dbReference>
<keyword evidence="4 7" id="KW-1133">Transmembrane helix</keyword>
<dbReference type="GeneID" id="25565863"/>
<dbReference type="STRING" id="461836.A0A0L0DDK3"/>
<dbReference type="PANTHER" id="PTHR10383:SF9">
    <property type="entry name" value="SERINE INCORPORATOR, ISOFORM F"/>
    <property type="match status" value="1"/>
</dbReference>
<dbReference type="InterPro" id="IPR005016">
    <property type="entry name" value="TDE1/TMS"/>
</dbReference>
<feature type="region of interest" description="Disordered" evidence="6">
    <location>
        <begin position="342"/>
        <end position="367"/>
    </location>
</feature>
<feature type="transmembrane region" description="Helical" evidence="7">
    <location>
        <begin position="218"/>
        <end position="239"/>
    </location>
</feature>
<evidence type="ECO:0000313" key="8">
    <source>
        <dbReference type="EMBL" id="KNC50300.1"/>
    </source>
</evidence>
<dbReference type="AlphaFoldDB" id="A0A0L0DDK3"/>
<keyword evidence="5 7" id="KW-0472">Membrane</keyword>
<proteinExistence type="inferred from homology"/>
<dbReference type="OMA" id="KSPQWWD"/>
<feature type="transmembrane region" description="Helical" evidence="7">
    <location>
        <begin position="143"/>
        <end position="166"/>
    </location>
</feature>
<evidence type="ECO:0000313" key="9">
    <source>
        <dbReference type="Proteomes" id="UP000054408"/>
    </source>
</evidence>
<evidence type="ECO:0000256" key="2">
    <source>
        <dbReference type="ARBA" id="ARBA00006665"/>
    </source>
</evidence>
<keyword evidence="9" id="KW-1185">Reference proteome</keyword>
<evidence type="ECO:0000256" key="5">
    <source>
        <dbReference type="ARBA" id="ARBA00023136"/>
    </source>
</evidence>
<protein>
    <submittedName>
        <fullName evidence="8">Membrane protein TMS1</fullName>
    </submittedName>
</protein>
<reference evidence="8 9" key="1">
    <citation type="submission" date="2010-05" db="EMBL/GenBank/DDBJ databases">
        <title>The Genome Sequence of Thecamonas trahens ATCC 50062.</title>
        <authorList>
            <consortium name="The Broad Institute Genome Sequencing Platform"/>
            <person name="Russ C."/>
            <person name="Cuomo C."/>
            <person name="Shea T."/>
            <person name="Young S.K."/>
            <person name="Zeng Q."/>
            <person name="Koehrsen M."/>
            <person name="Haas B."/>
            <person name="Borodovsky M."/>
            <person name="Guigo R."/>
            <person name="Alvarado L."/>
            <person name="Berlin A."/>
            <person name="Bochicchio J."/>
            <person name="Borenstein D."/>
            <person name="Chapman S."/>
            <person name="Chen Z."/>
            <person name="Freedman E."/>
            <person name="Gellesch M."/>
            <person name="Goldberg J."/>
            <person name="Griggs A."/>
            <person name="Gujja S."/>
            <person name="Heilman E."/>
            <person name="Heiman D."/>
            <person name="Hepburn T."/>
            <person name="Howarth C."/>
            <person name="Jen D."/>
            <person name="Larson L."/>
            <person name="Mehta T."/>
            <person name="Park D."/>
            <person name="Pearson M."/>
            <person name="Roberts A."/>
            <person name="Saif S."/>
            <person name="Shenoy N."/>
            <person name="Sisk P."/>
            <person name="Stolte C."/>
            <person name="Sykes S."/>
            <person name="Thomson T."/>
            <person name="Walk T."/>
            <person name="White J."/>
            <person name="Yandava C."/>
            <person name="Burger G."/>
            <person name="Gray M.W."/>
            <person name="Holland P.W.H."/>
            <person name="King N."/>
            <person name="Lang F.B.F."/>
            <person name="Roger A.J."/>
            <person name="Ruiz-Trillo I."/>
            <person name="Lander E."/>
            <person name="Nusbaum C."/>
        </authorList>
    </citation>
    <scope>NUCLEOTIDE SEQUENCE [LARGE SCALE GENOMIC DNA]</scope>
    <source>
        <strain evidence="8 9">ATCC 50062</strain>
    </source>
</reference>
<evidence type="ECO:0000256" key="7">
    <source>
        <dbReference type="SAM" id="Phobius"/>
    </source>
</evidence>
<comment type="subcellular location">
    <subcellularLocation>
        <location evidence="1">Membrane</location>
        <topology evidence="1">Multi-pass membrane protein</topology>
    </subcellularLocation>
</comment>
<feature type="transmembrane region" description="Helical" evidence="7">
    <location>
        <begin position="385"/>
        <end position="406"/>
    </location>
</feature>
<feature type="transmembrane region" description="Helical" evidence="7">
    <location>
        <begin position="187"/>
        <end position="212"/>
    </location>
</feature>
<evidence type="ECO:0000256" key="1">
    <source>
        <dbReference type="ARBA" id="ARBA00004141"/>
    </source>
</evidence>
<dbReference type="eggNOG" id="KOG2592">
    <property type="taxonomic scope" value="Eukaryota"/>
</dbReference>